<dbReference type="PROSITE" id="PS50219">
    <property type="entry name" value="CNH"/>
    <property type="match status" value="1"/>
</dbReference>
<dbReference type="InterPro" id="IPR001180">
    <property type="entry name" value="CNH_dom"/>
</dbReference>
<dbReference type="SMART" id="SM00036">
    <property type="entry name" value="CNH"/>
    <property type="match status" value="1"/>
</dbReference>
<keyword evidence="1" id="KW-0344">Guanine-nucleotide releasing factor</keyword>
<name>V2XLN7_MONRO</name>
<gene>
    <name evidence="6" type="ORF">Moror_14366</name>
</gene>
<dbReference type="Proteomes" id="UP000017559">
    <property type="component" value="Unassembled WGS sequence"/>
</dbReference>
<evidence type="ECO:0000259" key="3">
    <source>
        <dbReference type="PROSITE" id="PS50003"/>
    </source>
</evidence>
<dbReference type="InterPro" id="IPR011993">
    <property type="entry name" value="PH-like_dom_sf"/>
</dbReference>
<proteinExistence type="predicted"/>
<dbReference type="OrthoDB" id="2272012at2759"/>
<evidence type="ECO:0000259" key="4">
    <source>
        <dbReference type="PROSITE" id="PS50010"/>
    </source>
</evidence>
<feature type="compositionally biased region" description="Polar residues" evidence="2">
    <location>
        <begin position="139"/>
        <end position="163"/>
    </location>
</feature>
<sequence length="992" mass="111516">MYHDHRSRPQISIPDTQLPPGARQPTNPSPSSRAFSPWAFELNPPPYPPPEAGYEQPQSLHNPWGDYDDDGHHYPHDPRIRDQSVISGVSMSRSTSLAASMNNVTPIPFPEPQIYRSVSQRAPSSNLNLSRPGHRPNRSEAQLEQLQREPSNTSVASRASSYYQPDDGAASSESHGEDEESISHSLSNLSLSSEDGIRRFQAGELAEKDQLWHRLVPPEAIEALGKSEVQRQSVIFEILKSEREYVSDLEAVQEVFITPLHRASPPIITPPEKLTGFIREVFGNFDQILSHHQRMLAALFARQRDQHPLIQSIADIVLDSTLKSDFRSAYETYIKHYPLSESHHRRELTNNPNYQRFVQSAGNDPRIRKRDLITFLSRPVTRLPRLNLLLEQSFKLTNKEFDHPDTETLPIILNILSDTIKSTQPGIEAAESKVKFWSLCESLGFKKGEIIDMDLYDSSRTLIYSGSVFRRGKSGHGWLEPMCALLDNYFLITTEEQHPNGVVRRNLMSRPLPLSYLRLGPFDSPVETRKERDKEGGTLSGLLYQTVTIYPFTIYHAATMERRYTLYVASEGIRKKWHEAFTHALAVHQARQEGNMFFDPQTLTHRFFRLVGTRHDNGRLITGRIDNAVPFSINGREFIVVGTPSGIYVSLRSEEKYRKALHHNSPTAIAAIQTLGNKTFNRLIVHVDSSLLCYSLDLLAQVALGRVDPKAMAHSFERVAAPDVNVIFFKHLEIGHRVLVLYASKKFLQTSLNLHVLEAIDTSEGDLTPKKRNGHAARSFRSFGEPGYVPKDAYDIAPLVKTVGILSSDGIVVIDPLNLSSSRVAVVPDWSDASNSAPMGKLKERLDDARPLALIRSNADELLAVYNTVGFYINKHGTPSRNSGCVKWEATASACAHRGGHFLLFSSRFIEIRQILTGRLVQVIEAQDIRLLYSGSKADSDETILVAMRGEKNDQDGIMEKIVELKETKEIGIGTATPISAIPASVWEEWDM</sequence>
<dbReference type="InterPro" id="IPR001849">
    <property type="entry name" value="PH_domain"/>
</dbReference>
<evidence type="ECO:0000259" key="5">
    <source>
        <dbReference type="PROSITE" id="PS50219"/>
    </source>
</evidence>
<feature type="region of interest" description="Disordered" evidence="2">
    <location>
        <begin position="118"/>
        <end position="188"/>
    </location>
</feature>
<reference evidence="6 7" key="1">
    <citation type="journal article" date="2014" name="BMC Genomics">
        <title>Genome and secretome analysis of the hemibiotrophic fungal pathogen, Moniliophthora roreri, which causes frosty pod rot disease of cacao: mechanisms of the biotrophic and necrotrophic phases.</title>
        <authorList>
            <person name="Meinhardt L.W."/>
            <person name="Costa G.G.L."/>
            <person name="Thomazella D.P.T."/>
            <person name="Teixeira P.J.P.L."/>
            <person name="Carazzolle M.F."/>
            <person name="Schuster S.C."/>
            <person name="Carlson J.E."/>
            <person name="Guiltinan M.J."/>
            <person name="Mieczkowski P."/>
            <person name="Farmer A."/>
            <person name="Ramaraj T."/>
            <person name="Crozier J."/>
            <person name="Davis R.E."/>
            <person name="Shao J."/>
            <person name="Melnick R.L."/>
            <person name="Pereira G.A.G."/>
            <person name="Bailey B.A."/>
        </authorList>
    </citation>
    <scope>NUCLEOTIDE SEQUENCE [LARGE SCALE GENOMIC DNA]</scope>
    <source>
        <strain evidence="6 7">MCA 2997</strain>
    </source>
</reference>
<dbReference type="SUPFAM" id="SSF48065">
    <property type="entry name" value="DBL homology domain (DH-domain)"/>
    <property type="match status" value="1"/>
</dbReference>
<feature type="compositionally biased region" description="Polar residues" evidence="2">
    <location>
        <begin position="84"/>
        <end position="95"/>
    </location>
</feature>
<dbReference type="Gene3D" id="2.30.29.30">
    <property type="entry name" value="Pleckstrin-homology domain (PH domain)/Phosphotyrosine-binding domain (PTB)"/>
    <property type="match status" value="1"/>
</dbReference>
<dbReference type="CDD" id="cd00160">
    <property type="entry name" value="RhoGEF"/>
    <property type="match status" value="1"/>
</dbReference>
<dbReference type="InterPro" id="IPR000219">
    <property type="entry name" value="DH_dom"/>
</dbReference>
<comment type="caution">
    <text evidence="6">The sequence shown here is derived from an EMBL/GenBank/DDBJ whole genome shotgun (WGS) entry which is preliminary data.</text>
</comment>
<dbReference type="HOGENOM" id="CLU_005275_0_0_1"/>
<feature type="compositionally biased region" description="Basic and acidic residues" evidence="2">
    <location>
        <begin position="70"/>
        <end position="82"/>
    </location>
</feature>
<dbReference type="Pfam" id="PF00621">
    <property type="entry name" value="RhoGEF"/>
    <property type="match status" value="1"/>
</dbReference>
<evidence type="ECO:0000313" key="7">
    <source>
        <dbReference type="Proteomes" id="UP000017559"/>
    </source>
</evidence>
<organism evidence="6 7">
    <name type="scientific">Moniliophthora roreri (strain MCA 2997)</name>
    <name type="common">Cocoa frosty pod rot fungus</name>
    <name type="synonym">Crinipellis roreri</name>
    <dbReference type="NCBI Taxonomy" id="1381753"/>
    <lineage>
        <taxon>Eukaryota</taxon>
        <taxon>Fungi</taxon>
        <taxon>Dikarya</taxon>
        <taxon>Basidiomycota</taxon>
        <taxon>Agaricomycotina</taxon>
        <taxon>Agaricomycetes</taxon>
        <taxon>Agaricomycetidae</taxon>
        <taxon>Agaricales</taxon>
        <taxon>Marasmiineae</taxon>
        <taxon>Marasmiaceae</taxon>
        <taxon>Moniliophthora</taxon>
    </lineage>
</organism>
<feature type="compositionally biased region" description="Polar residues" evidence="2">
    <location>
        <begin position="24"/>
        <end position="34"/>
    </location>
</feature>
<dbReference type="PANTHER" id="PTHR46572:SF1">
    <property type="entry name" value="RHO1 GUANINE NUCLEOTIDE EXCHANGE FACTOR TUS1"/>
    <property type="match status" value="1"/>
</dbReference>
<dbReference type="EMBL" id="AWSO01000125">
    <property type="protein sequence ID" value="ESK94642.1"/>
    <property type="molecule type" value="Genomic_DNA"/>
</dbReference>
<feature type="domain" description="DH" evidence="4">
    <location>
        <begin position="230"/>
        <end position="426"/>
    </location>
</feature>
<dbReference type="AlphaFoldDB" id="V2XLN7"/>
<dbReference type="PROSITE" id="PS50003">
    <property type="entry name" value="PH_DOMAIN"/>
    <property type="match status" value="1"/>
</dbReference>
<feature type="domain" description="PH" evidence="3">
    <location>
        <begin position="461"/>
        <end position="586"/>
    </location>
</feature>
<accession>V2XLN7</accession>
<evidence type="ECO:0000256" key="2">
    <source>
        <dbReference type="SAM" id="MobiDB-lite"/>
    </source>
</evidence>
<dbReference type="KEGG" id="mrr:Moror_14366"/>
<dbReference type="GO" id="GO:0005085">
    <property type="term" value="F:guanyl-nucleotide exchange factor activity"/>
    <property type="evidence" value="ECO:0007669"/>
    <property type="project" value="UniProtKB-KW"/>
</dbReference>
<keyword evidence="7" id="KW-1185">Reference proteome</keyword>
<dbReference type="Pfam" id="PF00780">
    <property type="entry name" value="CNH"/>
    <property type="match status" value="1"/>
</dbReference>
<evidence type="ECO:0000256" key="1">
    <source>
        <dbReference type="ARBA" id="ARBA00022658"/>
    </source>
</evidence>
<evidence type="ECO:0000313" key="6">
    <source>
        <dbReference type="EMBL" id="ESK94642.1"/>
    </source>
</evidence>
<dbReference type="Gene3D" id="1.20.900.10">
    <property type="entry name" value="Dbl homology (DH) domain"/>
    <property type="match status" value="1"/>
</dbReference>
<dbReference type="STRING" id="1381753.V2XLN7"/>
<dbReference type="SMART" id="SM00233">
    <property type="entry name" value="PH"/>
    <property type="match status" value="1"/>
</dbReference>
<protein>
    <submittedName>
        <fullName evidence="6">Signal transducer</fullName>
    </submittedName>
</protein>
<feature type="domain" description="CNH" evidence="5">
    <location>
        <begin position="622"/>
        <end position="939"/>
    </location>
</feature>
<dbReference type="SUPFAM" id="SSF50729">
    <property type="entry name" value="PH domain-like"/>
    <property type="match status" value="1"/>
</dbReference>
<dbReference type="InterPro" id="IPR052233">
    <property type="entry name" value="Rho-type_GEFs"/>
</dbReference>
<dbReference type="PANTHER" id="PTHR46572">
    <property type="entry name" value="RHO1 GDP-GTP EXCHANGE PROTEIN 1-RELATED"/>
    <property type="match status" value="1"/>
</dbReference>
<dbReference type="PROSITE" id="PS50010">
    <property type="entry name" value="DH_2"/>
    <property type="match status" value="1"/>
</dbReference>
<dbReference type="InterPro" id="IPR035899">
    <property type="entry name" value="DBL_dom_sf"/>
</dbReference>
<feature type="region of interest" description="Disordered" evidence="2">
    <location>
        <begin position="1"/>
        <end position="95"/>
    </location>
</feature>
<dbReference type="SMART" id="SM00325">
    <property type="entry name" value="RhoGEF"/>
    <property type="match status" value="1"/>
</dbReference>
<feature type="compositionally biased region" description="Polar residues" evidence="2">
    <location>
        <begin position="118"/>
        <end position="129"/>
    </location>
</feature>